<evidence type="ECO:0000313" key="2">
    <source>
        <dbReference type="EMBL" id="MBS4214264.1"/>
    </source>
</evidence>
<evidence type="ECO:0000256" key="1">
    <source>
        <dbReference type="SAM" id="Phobius"/>
    </source>
</evidence>
<dbReference type="GO" id="GO:0140359">
    <property type="term" value="F:ABC-type transporter activity"/>
    <property type="evidence" value="ECO:0007669"/>
    <property type="project" value="InterPro"/>
</dbReference>
<feature type="transmembrane region" description="Helical" evidence="1">
    <location>
        <begin position="230"/>
        <end position="248"/>
    </location>
</feature>
<feature type="transmembrane region" description="Helical" evidence="1">
    <location>
        <begin position="21"/>
        <end position="42"/>
    </location>
</feature>
<dbReference type="RefSeq" id="WP_213118742.1">
    <property type="nucleotide sequence ID" value="NZ_JAGYPF010000003.1"/>
</dbReference>
<keyword evidence="1" id="KW-1133">Transmembrane helix</keyword>
<dbReference type="Pfam" id="PF12679">
    <property type="entry name" value="ABC2_membrane_2"/>
    <property type="match status" value="1"/>
</dbReference>
<protein>
    <submittedName>
        <fullName evidence="2">ABC transporter permease</fullName>
    </submittedName>
</protein>
<dbReference type="GO" id="GO:0005886">
    <property type="term" value="C:plasma membrane"/>
    <property type="evidence" value="ECO:0007669"/>
    <property type="project" value="UniProtKB-SubCell"/>
</dbReference>
<organism evidence="2 3">
    <name type="scientific">Neobacillus rhizophilus</name>
    <dbReference type="NCBI Taxonomy" id="2833579"/>
    <lineage>
        <taxon>Bacteria</taxon>
        <taxon>Bacillati</taxon>
        <taxon>Bacillota</taxon>
        <taxon>Bacilli</taxon>
        <taxon>Bacillales</taxon>
        <taxon>Bacillaceae</taxon>
        <taxon>Neobacillus</taxon>
    </lineage>
</organism>
<proteinExistence type="predicted"/>
<comment type="caution">
    <text evidence="2">The sequence shown here is derived from an EMBL/GenBank/DDBJ whole genome shotgun (WGS) entry which is preliminary data.</text>
</comment>
<dbReference type="EMBL" id="JAGYPF010000003">
    <property type="protein sequence ID" value="MBS4214264.1"/>
    <property type="molecule type" value="Genomic_DNA"/>
</dbReference>
<dbReference type="Proteomes" id="UP000679749">
    <property type="component" value="Unassembled WGS sequence"/>
</dbReference>
<accession>A0A942UA05</accession>
<keyword evidence="3" id="KW-1185">Reference proteome</keyword>
<gene>
    <name evidence="2" type="ORF">KHA99_17585</name>
</gene>
<feature type="transmembrane region" description="Helical" evidence="1">
    <location>
        <begin position="160"/>
        <end position="178"/>
    </location>
</feature>
<keyword evidence="1" id="KW-0812">Transmembrane</keyword>
<feature type="transmembrane region" description="Helical" evidence="1">
    <location>
        <begin position="183"/>
        <end position="202"/>
    </location>
</feature>
<reference evidence="2" key="1">
    <citation type="submission" date="2021-05" db="EMBL/GenBank/DDBJ databases">
        <title>Novel Bacillus species.</title>
        <authorList>
            <person name="Liu G."/>
        </authorList>
    </citation>
    <scope>NUCLEOTIDE SEQUENCE</scope>
    <source>
        <strain evidence="2">FJAT-49825</strain>
    </source>
</reference>
<dbReference type="AlphaFoldDB" id="A0A942UA05"/>
<feature type="transmembrane region" description="Helical" evidence="1">
    <location>
        <begin position="76"/>
        <end position="94"/>
    </location>
</feature>
<name>A0A942UA05_9BACI</name>
<keyword evidence="1" id="KW-0472">Membrane</keyword>
<sequence length="259" mass="28832">MKKWFVLFRKEWLEMSRNYKVIWIPLVFVLFGLLQPVTSYYMPEILKNASNLPKGAVIKIPIPSSGEVLAQTLGQFNQMGILVLVLAFMGIVSSEQRSGMMKAILVKPVGYSSYITAKWMSAVLLSGGAIFLGMLASWYYTILLIGDFPFMDIVKGISLYFIWILFLITFTVFLSSFLKSSGLVAAFTLLLSILLTLLTPLLKKWMEWSPAQLTNAAASLFTAGKIEGPFLIPLITTVILTALFLYLAGTRKSSLSRLG</sequence>
<evidence type="ECO:0000313" key="3">
    <source>
        <dbReference type="Proteomes" id="UP000679749"/>
    </source>
</evidence>
<feature type="transmembrane region" description="Helical" evidence="1">
    <location>
        <begin position="115"/>
        <end position="140"/>
    </location>
</feature>